<reference evidence="2" key="1">
    <citation type="submission" date="2016-06" db="EMBL/GenBank/DDBJ databases">
        <title>Parallel loss of symbiosis genes in relatives of nitrogen-fixing non-legume Parasponia.</title>
        <authorList>
            <person name="Van Velzen R."/>
            <person name="Holmer R."/>
            <person name="Bu F."/>
            <person name="Rutten L."/>
            <person name="Van Zeijl A."/>
            <person name="Liu W."/>
            <person name="Santuari L."/>
            <person name="Cao Q."/>
            <person name="Sharma T."/>
            <person name="Shen D."/>
            <person name="Roswanjaya Y."/>
            <person name="Wardhani T."/>
            <person name="Kalhor M.S."/>
            <person name="Jansen J."/>
            <person name="Van den Hoogen J."/>
            <person name="Gungor B."/>
            <person name="Hartog M."/>
            <person name="Hontelez J."/>
            <person name="Verver J."/>
            <person name="Yang W.-C."/>
            <person name="Schijlen E."/>
            <person name="Repin R."/>
            <person name="Schilthuizen M."/>
            <person name="Schranz E."/>
            <person name="Heidstra R."/>
            <person name="Miyata K."/>
            <person name="Fedorova E."/>
            <person name="Kohlen W."/>
            <person name="Bisseling T."/>
            <person name="Smit S."/>
            <person name="Geurts R."/>
        </authorList>
    </citation>
    <scope>NUCLEOTIDE SEQUENCE [LARGE SCALE GENOMIC DNA]</scope>
    <source>
        <strain evidence="2">cv. RG33-2</strain>
    </source>
</reference>
<evidence type="ECO:0000313" key="1">
    <source>
        <dbReference type="EMBL" id="PON55939.1"/>
    </source>
</evidence>
<dbReference type="EMBL" id="JXTC01000414">
    <property type="protein sequence ID" value="PON55939.1"/>
    <property type="molecule type" value="Genomic_DNA"/>
</dbReference>
<proteinExistence type="predicted"/>
<keyword evidence="2" id="KW-1185">Reference proteome</keyword>
<protein>
    <submittedName>
        <fullName evidence="1">Uncharacterized protein</fullName>
    </submittedName>
</protein>
<sequence>MHVSIEYNQGTARFGRCFWGQVVSRFRLKANYEVKIVYQRNVAAGAAAGAANNVAAGAAADAALNVAPGLYFTLKG</sequence>
<dbReference type="InParanoid" id="A0A2P5C4K0"/>
<dbReference type="Proteomes" id="UP000237000">
    <property type="component" value="Unassembled WGS sequence"/>
</dbReference>
<organism evidence="1 2">
    <name type="scientific">Trema orientale</name>
    <name type="common">Charcoal tree</name>
    <name type="synonym">Celtis orientalis</name>
    <dbReference type="NCBI Taxonomy" id="63057"/>
    <lineage>
        <taxon>Eukaryota</taxon>
        <taxon>Viridiplantae</taxon>
        <taxon>Streptophyta</taxon>
        <taxon>Embryophyta</taxon>
        <taxon>Tracheophyta</taxon>
        <taxon>Spermatophyta</taxon>
        <taxon>Magnoliopsida</taxon>
        <taxon>eudicotyledons</taxon>
        <taxon>Gunneridae</taxon>
        <taxon>Pentapetalae</taxon>
        <taxon>rosids</taxon>
        <taxon>fabids</taxon>
        <taxon>Rosales</taxon>
        <taxon>Cannabaceae</taxon>
        <taxon>Trema</taxon>
    </lineage>
</organism>
<dbReference type="AlphaFoldDB" id="A0A2P5C4K0"/>
<name>A0A2P5C4K0_TREOI</name>
<accession>A0A2P5C4K0</accession>
<comment type="caution">
    <text evidence="1">The sequence shown here is derived from an EMBL/GenBank/DDBJ whole genome shotgun (WGS) entry which is preliminary data.</text>
</comment>
<gene>
    <name evidence="1" type="ORF">TorRG33x02_298040</name>
</gene>
<evidence type="ECO:0000313" key="2">
    <source>
        <dbReference type="Proteomes" id="UP000237000"/>
    </source>
</evidence>